<accession>A0A7J9BT90</accession>
<evidence type="ECO:0000256" key="3">
    <source>
        <dbReference type="PROSITE-ProRule" id="PRU00221"/>
    </source>
</evidence>
<sequence length="565" mass="62535">MAEPPASQPQTATTEAATTKITDLDEDSLAHCATYLSLQDLSNLAMTSKFLKKIAYSDSIWLHRFSLRWPLEMLSSSSSGVRQAYLDWRTALHQFKFADPFVLDLYTEARHFDNILLDKNDIIFSQGSIIRMMKTDSFLSGGSLVRMSDHNARITCMRLFPLNETSLVRSEIQREENVLVTSSCDHSIRLWWKGACHRCFRGHNGAVSTLSDKLLGAGGVKVLASGGEDGTVRLWSLSSSGKCGQQALKATLYGHQKPVSLMSVAGHKPSLLVTMSRDSKVSCLAFFLSIHFLTPPEFYFHVCTRIFLNSWGSQVRVWDTNTSSAVRSSCCVGMTSLPGAPMDLKCDEALLYIAAGSSVVVVDLRTMRKVNTVAICQPKLYSFAIMPSKSLICTGGFGNRFQFELKVVVSLVLKLILEILHWIHRALLWDIRRSQEASKPKAVTELDGHMGSVSLLHMDPYKIVTGGLEDNFVNAWEIDTGKQTNSLLCNRPELGNTNIGCSAMAVNACRIATASYGESQGLVSFRDFSCAVRPTSSKCNDDEEEADVWKFWGTQTYSDSDGSNE</sequence>
<dbReference type="Pfam" id="PF00400">
    <property type="entry name" value="WD40"/>
    <property type="match status" value="2"/>
</dbReference>
<dbReference type="OrthoDB" id="727118at2759"/>
<keyword evidence="5" id="KW-1185">Reference proteome</keyword>
<dbReference type="SMART" id="SM00320">
    <property type="entry name" value="WD40"/>
    <property type="match status" value="4"/>
</dbReference>
<comment type="caution">
    <text evidence="4">The sequence shown here is derived from an EMBL/GenBank/DDBJ whole genome shotgun (WGS) entry which is preliminary data.</text>
</comment>
<dbReference type="InterPro" id="IPR019775">
    <property type="entry name" value="WD40_repeat_CS"/>
</dbReference>
<protein>
    <recommendedName>
        <fullName evidence="6">F-box domain-containing protein</fullName>
    </recommendedName>
</protein>
<dbReference type="SUPFAM" id="SSF50978">
    <property type="entry name" value="WD40 repeat-like"/>
    <property type="match status" value="1"/>
</dbReference>
<dbReference type="InterPro" id="IPR036322">
    <property type="entry name" value="WD40_repeat_dom_sf"/>
</dbReference>
<evidence type="ECO:0000313" key="4">
    <source>
        <dbReference type="EMBL" id="MBA0739384.1"/>
    </source>
</evidence>
<dbReference type="InterPro" id="IPR036047">
    <property type="entry name" value="F-box-like_dom_sf"/>
</dbReference>
<evidence type="ECO:0000313" key="5">
    <source>
        <dbReference type="Proteomes" id="UP000593579"/>
    </source>
</evidence>
<keyword evidence="1 3" id="KW-0853">WD repeat</keyword>
<dbReference type="SUPFAM" id="SSF81383">
    <property type="entry name" value="F-box domain"/>
    <property type="match status" value="1"/>
</dbReference>
<name>A0A7J9BT90_GOSGO</name>
<dbReference type="InterPro" id="IPR001680">
    <property type="entry name" value="WD40_rpt"/>
</dbReference>
<dbReference type="PROSITE" id="PS50082">
    <property type="entry name" value="WD_REPEATS_2"/>
    <property type="match status" value="2"/>
</dbReference>
<keyword evidence="2" id="KW-0677">Repeat</keyword>
<dbReference type="AlphaFoldDB" id="A0A7J9BT90"/>
<dbReference type="Gene3D" id="2.130.10.10">
    <property type="entry name" value="YVTN repeat-like/Quinoprotein amine dehydrogenase"/>
    <property type="match status" value="2"/>
</dbReference>
<proteinExistence type="predicted"/>
<feature type="repeat" description="WD" evidence="3">
    <location>
        <begin position="200"/>
        <end position="239"/>
    </location>
</feature>
<reference evidence="4 5" key="1">
    <citation type="journal article" date="2019" name="Genome Biol. Evol.">
        <title>Insights into the evolution of the New World diploid cottons (Gossypium, subgenus Houzingenia) based on genome sequencing.</title>
        <authorList>
            <person name="Grover C.E."/>
            <person name="Arick M.A. 2nd"/>
            <person name="Thrash A."/>
            <person name="Conover J.L."/>
            <person name="Sanders W.S."/>
            <person name="Peterson D.G."/>
            <person name="Frelichowski J.E."/>
            <person name="Scheffler J.A."/>
            <person name="Scheffler B.E."/>
            <person name="Wendel J.F."/>
        </authorList>
    </citation>
    <scope>NUCLEOTIDE SEQUENCE [LARGE SCALE GENOMIC DNA]</scope>
    <source>
        <strain evidence="4">5</strain>
        <tissue evidence="4">Leaf</tissue>
    </source>
</reference>
<dbReference type="EMBL" id="JABEZY010000006">
    <property type="protein sequence ID" value="MBA0739384.1"/>
    <property type="molecule type" value="Genomic_DNA"/>
</dbReference>
<gene>
    <name evidence="4" type="ORF">Gogos_012662</name>
</gene>
<dbReference type="Proteomes" id="UP000593579">
    <property type="component" value="Unassembled WGS sequence"/>
</dbReference>
<evidence type="ECO:0000256" key="1">
    <source>
        <dbReference type="ARBA" id="ARBA00022574"/>
    </source>
</evidence>
<dbReference type="PROSITE" id="PS00678">
    <property type="entry name" value="WD_REPEATS_1"/>
    <property type="match status" value="1"/>
</dbReference>
<evidence type="ECO:0000256" key="2">
    <source>
        <dbReference type="ARBA" id="ARBA00022737"/>
    </source>
</evidence>
<dbReference type="InterPro" id="IPR015943">
    <property type="entry name" value="WD40/YVTN_repeat-like_dom_sf"/>
</dbReference>
<evidence type="ECO:0008006" key="6">
    <source>
        <dbReference type="Google" id="ProtNLM"/>
    </source>
</evidence>
<dbReference type="PANTHER" id="PTHR22847">
    <property type="entry name" value="WD40 REPEAT PROTEIN"/>
    <property type="match status" value="1"/>
</dbReference>
<dbReference type="PANTHER" id="PTHR22847:SF746">
    <property type="entry name" value="OS01G0185400 PROTEIN"/>
    <property type="match status" value="1"/>
</dbReference>
<organism evidence="4 5">
    <name type="scientific">Gossypium gossypioides</name>
    <name type="common">Mexican cotton</name>
    <name type="synonym">Selera gossypioides</name>
    <dbReference type="NCBI Taxonomy" id="34282"/>
    <lineage>
        <taxon>Eukaryota</taxon>
        <taxon>Viridiplantae</taxon>
        <taxon>Streptophyta</taxon>
        <taxon>Embryophyta</taxon>
        <taxon>Tracheophyta</taxon>
        <taxon>Spermatophyta</taxon>
        <taxon>Magnoliopsida</taxon>
        <taxon>eudicotyledons</taxon>
        <taxon>Gunneridae</taxon>
        <taxon>Pentapetalae</taxon>
        <taxon>rosids</taxon>
        <taxon>malvids</taxon>
        <taxon>Malvales</taxon>
        <taxon>Malvaceae</taxon>
        <taxon>Malvoideae</taxon>
        <taxon>Gossypium</taxon>
    </lineage>
</organism>
<feature type="repeat" description="WD" evidence="3">
    <location>
        <begin position="446"/>
        <end position="486"/>
    </location>
</feature>